<feature type="transmembrane region" description="Helical" evidence="8">
    <location>
        <begin position="275"/>
        <end position="295"/>
    </location>
</feature>
<comment type="caution">
    <text evidence="10">The sequence shown here is derived from an EMBL/GenBank/DDBJ whole genome shotgun (WGS) entry which is preliminary data.</text>
</comment>
<feature type="transmembrane region" description="Helical" evidence="8">
    <location>
        <begin position="364"/>
        <end position="393"/>
    </location>
</feature>
<feature type="domain" description="G-protein coupled receptors family 1 profile" evidence="9">
    <location>
        <begin position="29"/>
        <end position="288"/>
    </location>
</feature>
<sequence>MDALNSRSLLLTIVEVSSLVILNVLSLTGNILVCILVYKNYRLRTTTNLYITALAVSDLISAVFVMPLVVGVLITSDWVFGRVICDLHASFGGFVIYISPVTMGLTAFNRYMRICKSEQQYKKIFSPWKSRTWLFCIWIFIACYSAVPKLVGLQDFVFVPGYAMCAPVHLSEAGRMIHYAIVLCLFLLTPLATTIFSYIKVAKMIQQHNADASSTIERSGRNARLTAREIKLSKSLFAVVFAFMICWIPFWLIVVLRRFRLIASMPRNVELLCMFFLYFSNTINPFIYAGMNPLFKREFRKMLCCEGRRNAVGVKLQHLLPHAEFSFLGFFWARRRTNIRFLRTSLKYFWRKASMAEALINRNLFLIILEVSSLVILNVLSLLGNILVCISVYKNSRLRTTSNLYIIALALSDLISAVLVIPFSTGVLITSDWVFGSVFCNFHGFFGGFVIYISPVTMGLMAFNRYMRICKSEQQYKRIFSPWKSRGLLSFVWLFVACYTAAPKLAGLQDFVFVPGYALCAPAHLSEIGKMFHYAFVVICFLLIPLLTAIFSYIKIAKTIQQHNADASTTIQRSETFSHITMREIKISKSLFAVVLAFMICWIPFWVIVILRRFRLVATMPRNVELLCNFCIYLSNTVNPFIYAGMNPIFRREFRKILCCAQRRNAVGVSVSARVVPTIQEGRQGSTLPVVFTSERS</sequence>
<keyword evidence="11" id="KW-1185">Reference proteome</keyword>
<evidence type="ECO:0000256" key="3">
    <source>
        <dbReference type="ARBA" id="ARBA00022989"/>
    </source>
</evidence>
<proteinExistence type="predicted"/>
<keyword evidence="3 8" id="KW-1133">Transmembrane helix</keyword>
<dbReference type="Pfam" id="PF00001">
    <property type="entry name" value="7tm_1"/>
    <property type="match status" value="2"/>
</dbReference>
<evidence type="ECO:0000313" key="11">
    <source>
        <dbReference type="Proteomes" id="UP001159405"/>
    </source>
</evidence>
<keyword evidence="7" id="KW-0807">Transducer</keyword>
<gene>
    <name evidence="10" type="ORF">PLOB_00021739</name>
</gene>
<dbReference type="CDD" id="cd00637">
    <property type="entry name" value="7tm_classA_rhodopsin-like"/>
    <property type="match status" value="2"/>
</dbReference>
<dbReference type="InterPro" id="IPR017452">
    <property type="entry name" value="GPCR_Rhodpsn_7TM"/>
</dbReference>
<feature type="domain" description="G-protein coupled receptors family 1 profile" evidence="9">
    <location>
        <begin position="384"/>
        <end position="643"/>
    </location>
</feature>
<evidence type="ECO:0000313" key="10">
    <source>
        <dbReference type="EMBL" id="CAH3179296.1"/>
    </source>
</evidence>
<dbReference type="InterPro" id="IPR000276">
    <property type="entry name" value="GPCR_Rhodpsn"/>
</dbReference>
<dbReference type="SUPFAM" id="SSF81321">
    <property type="entry name" value="Family A G protein-coupled receptor-like"/>
    <property type="match status" value="2"/>
</dbReference>
<protein>
    <recommendedName>
        <fullName evidence="9">G-protein coupled receptors family 1 profile domain-containing protein</fullName>
    </recommendedName>
</protein>
<comment type="subcellular location">
    <subcellularLocation>
        <location evidence="1">Membrane</location>
        <topology evidence="1">Multi-pass membrane protein</topology>
    </subcellularLocation>
</comment>
<feature type="transmembrane region" description="Helical" evidence="8">
    <location>
        <begin position="483"/>
        <end position="502"/>
    </location>
</feature>
<dbReference type="Proteomes" id="UP001159405">
    <property type="component" value="Unassembled WGS sequence"/>
</dbReference>
<feature type="transmembrane region" description="Helical" evidence="8">
    <location>
        <begin position="442"/>
        <end position="463"/>
    </location>
</feature>
<feature type="transmembrane region" description="Helical" evidence="8">
    <location>
        <begin position="405"/>
        <end position="430"/>
    </location>
</feature>
<feature type="transmembrane region" description="Helical" evidence="8">
    <location>
        <begin position="94"/>
        <end position="112"/>
    </location>
</feature>
<evidence type="ECO:0000256" key="8">
    <source>
        <dbReference type="SAM" id="Phobius"/>
    </source>
</evidence>
<dbReference type="PROSITE" id="PS50262">
    <property type="entry name" value="G_PROTEIN_RECEP_F1_2"/>
    <property type="match status" value="2"/>
</dbReference>
<dbReference type="PRINTS" id="PR00237">
    <property type="entry name" value="GPCRRHODOPSN"/>
</dbReference>
<evidence type="ECO:0000256" key="4">
    <source>
        <dbReference type="ARBA" id="ARBA00023040"/>
    </source>
</evidence>
<evidence type="ECO:0000256" key="6">
    <source>
        <dbReference type="ARBA" id="ARBA00023170"/>
    </source>
</evidence>
<evidence type="ECO:0000256" key="1">
    <source>
        <dbReference type="ARBA" id="ARBA00004141"/>
    </source>
</evidence>
<accession>A0ABN8RJ80</accession>
<dbReference type="InterPro" id="IPR050125">
    <property type="entry name" value="GPCR_opsins"/>
</dbReference>
<name>A0ABN8RJ80_9CNID</name>
<feature type="transmembrane region" description="Helical" evidence="8">
    <location>
        <begin position="176"/>
        <end position="199"/>
    </location>
</feature>
<evidence type="ECO:0000259" key="9">
    <source>
        <dbReference type="PROSITE" id="PS50262"/>
    </source>
</evidence>
<reference evidence="10 11" key="1">
    <citation type="submission" date="2022-05" db="EMBL/GenBank/DDBJ databases">
        <authorList>
            <consortium name="Genoscope - CEA"/>
            <person name="William W."/>
        </authorList>
    </citation>
    <scope>NUCLEOTIDE SEQUENCE [LARGE SCALE GENOMIC DNA]</scope>
</reference>
<keyword evidence="4" id="KW-0297">G-protein coupled receptor</keyword>
<evidence type="ECO:0000256" key="2">
    <source>
        <dbReference type="ARBA" id="ARBA00022692"/>
    </source>
</evidence>
<feature type="transmembrane region" description="Helical" evidence="8">
    <location>
        <begin position="133"/>
        <end position="151"/>
    </location>
</feature>
<keyword evidence="6" id="KW-0675">Receptor</keyword>
<feature type="transmembrane region" description="Helical" evidence="8">
    <location>
        <begin position="591"/>
        <end position="612"/>
    </location>
</feature>
<evidence type="ECO:0000256" key="5">
    <source>
        <dbReference type="ARBA" id="ARBA00023136"/>
    </source>
</evidence>
<feature type="transmembrane region" description="Helical" evidence="8">
    <location>
        <begin position="236"/>
        <end position="255"/>
    </location>
</feature>
<dbReference type="EMBL" id="CALNXK010000253">
    <property type="protein sequence ID" value="CAH3179296.1"/>
    <property type="molecule type" value="Genomic_DNA"/>
</dbReference>
<keyword evidence="2 8" id="KW-0812">Transmembrane</keyword>
<dbReference type="PANTHER" id="PTHR24240">
    <property type="entry name" value="OPSIN"/>
    <property type="match status" value="1"/>
</dbReference>
<organism evidence="10 11">
    <name type="scientific">Porites lobata</name>
    <dbReference type="NCBI Taxonomy" id="104759"/>
    <lineage>
        <taxon>Eukaryota</taxon>
        <taxon>Metazoa</taxon>
        <taxon>Cnidaria</taxon>
        <taxon>Anthozoa</taxon>
        <taxon>Hexacorallia</taxon>
        <taxon>Scleractinia</taxon>
        <taxon>Fungiina</taxon>
        <taxon>Poritidae</taxon>
        <taxon>Porites</taxon>
    </lineage>
</organism>
<dbReference type="Gene3D" id="1.20.1070.10">
    <property type="entry name" value="Rhodopsin 7-helix transmembrane proteins"/>
    <property type="match status" value="2"/>
</dbReference>
<dbReference type="SMART" id="SM01381">
    <property type="entry name" value="7TM_GPCR_Srsx"/>
    <property type="match status" value="1"/>
</dbReference>
<feature type="transmembrane region" description="Helical" evidence="8">
    <location>
        <begin position="531"/>
        <end position="554"/>
    </location>
</feature>
<feature type="transmembrane region" description="Helical" evidence="8">
    <location>
        <begin position="50"/>
        <end position="74"/>
    </location>
</feature>
<feature type="transmembrane region" description="Helical" evidence="8">
    <location>
        <begin position="316"/>
        <end position="333"/>
    </location>
</feature>
<keyword evidence="5 8" id="KW-0472">Membrane</keyword>
<feature type="transmembrane region" description="Helical" evidence="8">
    <location>
        <begin position="20"/>
        <end position="38"/>
    </location>
</feature>
<evidence type="ECO:0000256" key="7">
    <source>
        <dbReference type="ARBA" id="ARBA00023224"/>
    </source>
</evidence>